<dbReference type="PRINTS" id="PR00625">
    <property type="entry name" value="JDOMAIN"/>
</dbReference>
<dbReference type="PROSITE" id="PS50076">
    <property type="entry name" value="DNAJ_2"/>
    <property type="match status" value="1"/>
</dbReference>
<evidence type="ECO:0000313" key="3">
    <source>
        <dbReference type="EMBL" id="GAA0157771.1"/>
    </source>
</evidence>
<dbReference type="PANTHER" id="PTHR45496:SF1">
    <property type="entry name" value="CHAPERONE DNAJ-DOMAIN SUPERFAMILY PROTEIN"/>
    <property type="match status" value="1"/>
</dbReference>
<accession>A0AAV3Q3G9</accession>
<evidence type="ECO:0000256" key="1">
    <source>
        <dbReference type="SAM" id="MobiDB-lite"/>
    </source>
</evidence>
<reference evidence="3 4" key="1">
    <citation type="submission" date="2024-01" db="EMBL/GenBank/DDBJ databases">
        <title>The complete chloroplast genome sequence of Lithospermum erythrorhizon: insights into the phylogenetic relationship among Boraginaceae species and the maternal lineages of purple gromwells.</title>
        <authorList>
            <person name="Okada T."/>
            <person name="Watanabe K."/>
        </authorList>
    </citation>
    <scope>NUCLEOTIDE SEQUENCE [LARGE SCALE GENOMIC DNA]</scope>
</reference>
<dbReference type="InterPro" id="IPR053052">
    <property type="entry name" value="Imprinting_Balance_Reg"/>
</dbReference>
<dbReference type="InterPro" id="IPR036869">
    <property type="entry name" value="J_dom_sf"/>
</dbReference>
<keyword evidence="4" id="KW-1185">Reference proteome</keyword>
<dbReference type="Proteomes" id="UP001454036">
    <property type="component" value="Unassembled WGS sequence"/>
</dbReference>
<dbReference type="SMART" id="SM00271">
    <property type="entry name" value="DnaJ"/>
    <property type="match status" value="1"/>
</dbReference>
<feature type="region of interest" description="Disordered" evidence="1">
    <location>
        <begin position="177"/>
        <end position="214"/>
    </location>
</feature>
<dbReference type="EMBL" id="BAABME010003181">
    <property type="protein sequence ID" value="GAA0157771.1"/>
    <property type="molecule type" value="Genomic_DNA"/>
</dbReference>
<evidence type="ECO:0000259" key="2">
    <source>
        <dbReference type="PROSITE" id="PS50076"/>
    </source>
</evidence>
<proteinExistence type="predicted"/>
<dbReference type="Gene3D" id="1.10.287.110">
    <property type="entry name" value="DnaJ domain"/>
    <property type="match status" value="1"/>
</dbReference>
<dbReference type="Pfam" id="PF00226">
    <property type="entry name" value="DnaJ"/>
    <property type="match status" value="1"/>
</dbReference>
<gene>
    <name evidence="3" type="ORF">LIER_14963</name>
</gene>
<sequence length="328" mass="36848">MDNHASTSRAEAERLLGLAEKLLCNKDLSSSKKFATQAQETEPLLEGCDHIIAIIEVLLASEKRVNNHPDWYSVLQIPPKVNDLDLVKRQYRKLALLLHPDKNKFAFAESAFHLVAEAWGVLSDPVKKRALDNEFGLNFTKVDLQESRRRREMEMMQNMQNQYSSKDQFSAPASGVASYSSPVKKRGRPKRSIGRPKGVVEMPKGGKNGVSGGENWEGGLRSENFWTGCPYCYHLYEYPRMYEGCCLRCWKCKKTFTAEGVGYEPPMVPGREEYYCCWGMFPMGFIDVDQAGRGRRGGTFDNWMSPMQYGGIGGGGGNAVFKGAPKEN</sequence>
<name>A0AAV3Q3G9_LITER</name>
<evidence type="ECO:0000313" key="4">
    <source>
        <dbReference type="Proteomes" id="UP001454036"/>
    </source>
</evidence>
<feature type="compositionally biased region" description="Basic residues" evidence="1">
    <location>
        <begin position="183"/>
        <end position="194"/>
    </location>
</feature>
<dbReference type="PANTHER" id="PTHR45496">
    <property type="entry name" value="CHAPERONE DNAJ-DOMAIN SUPERFAMILY PROTEIN"/>
    <property type="match status" value="1"/>
</dbReference>
<protein>
    <submittedName>
        <fullName evidence="3">Chaperone</fullName>
    </submittedName>
</protein>
<feature type="domain" description="J" evidence="2">
    <location>
        <begin position="70"/>
        <end position="136"/>
    </location>
</feature>
<dbReference type="AlphaFoldDB" id="A0AAV3Q3G9"/>
<dbReference type="CDD" id="cd06257">
    <property type="entry name" value="DnaJ"/>
    <property type="match status" value="1"/>
</dbReference>
<dbReference type="SUPFAM" id="SSF46565">
    <property type="entry name" value="Chaperone J-domain"/>
    <property type="match status" value="1"/>
</dbReference>
<dbReference type="InterPro" id="IPR001623">
    <property type="entry name" value="DnaJ_domain"/>
</dbReference>
<organism evidence="3 4">
    <name type="scientific">Lithospermum erythrorhizon</name>
    <name type="common">Purple gromwell</name>
    <name type="synonym">Lithospermum officinale var. erythrorhizon</name>
    <dbReference type="NCBI Taxonomy" id="34254"/>
    <lineage>
        <taxon>Eukaryota</taxon>
        <taxon>Viridiplantae</taxon>
        <taxon>Streptophyta</taxon>
        <taxon>Embryophyta</taxon>
        <taxon>Tracheophyta</taxon>
        <taxon>Spermatophyta</taxon>
        <taxon>Magnoliopsida</taxon>
        <taxon>eudicotyledons</taxon>
        <taxon>Gunneridae</taxon>
        <taxon>Pentapetalae</taxon>
        <taxon>asterids</taxon>
        <taxon>lamiids</taxon>
        <taxon>Boraginales</taxon>
        <taxon>Boraginaceae</taxon>
        <taxon>Boraginoideae</taxon>
        <taxon>Lithospermeae</taxon>
        <taxon>Lithospermum</taxon>
    </lineage>
</organism>
<comment type="caution">
    <text evidence="3">The sequence shown here is derived from an EMBL/GenBank/DDBJ whole genome shotgun (WGS) entry which is preliminary data.</text>
</comment>